<sequence length="478" mass="52196">MEELLLIKIPVVATLTAVFFLLTAAQTLHALFLAARKNARPVSVASVYEALLVVHLYLATATMLSAYANHGTLLLHLRVTALPLSTLLWFNLALAVMGLALAILYRKPVMTWEIALFALCSPPVLDAAGAFAPYLFIADAAFLTFRVSAGLILDIRRFRNSITQLSAIEAVDRLPEGLAMAEKSGRVLYMNDAMRWCLMELGFATDLSDVSMLWENLCEIAKRGAAPINDVLPEGVRIQVGEGNVRLFKRDTAEVNGKTYRRLTAIDVTEEERLNITIARTNGLLEQANRELEESLAGVREVARNEAMLHMKARVHDTIGQRLSILHRYLEDGSDNPEALDQVTDLVRSMMEDLGRTDGEQSPTELASIVHAFELVGVRLEQIGHLPEAPAVAKAFVTICREAATNAVKHGQAHNVRIAFEESGGSYTLRVTNDGLAAPSDFREGTGLPSMREAVGAVGGTCQVTATQPFTLEAVVPR</sequence>
<evidence type="ECO:0000256" key="5">
    <source>
        <dbReference type="ARBA" id="ARBA00023012"/>
    </source>
</evidence>
<feature type="transmembrane region" description="Helical" evidence="7">
    <location>
        <begin position="47"/>
        <end position="67"/>
    </location>
</feature>
<dbReference type="Proteomes" id="UP000253792">
    <property type="component" value="Unassembled WGS sequence"/>
</dbReference>
<evidence type="ECO:0000256" key="6">
    <source>
        <dbReference type="SAM" id="Coils"/>
    </source>
</evidence>
<dbReference type="SUPFAM" id="SSF55874">
    <property type="entry name" value="ATPase domain of HSP90 chaperone/DNA topoisomerase II/histidine kinase"/>
    <property type="match status" value="1"/>
</dbReference>
<organism evidence="8 9">
    <name type="scientific">Senegalimassilia anaerobia</name>
    <dbReference type="NCBI Taxonomy" id="1473216"/>
    <lineage>
        <taxon>Bacteria</taxon>
        <taxon>Bacillati</taxon>
        <taxon>Actinomycetota</taxon>
        <taxon>Coriobacteriia</taxon>
        <taxon>Coriobacteriales</taxon>
        <taxon>Coriobacteriaceae</taxon>
        <taxon>Senegalimassilia</taxon>
    </lineage>
</organism>
<dbReference type="OrthoDB" id="9781904at2"/>
<dbReference type="EMBL" id="PPTP01000001">
    <property type="protein sequence ID" value="RDB57265.1"/>
    <property type="molecule type" value="Genomic_DNA"/>
</dbReference>
<proteinExistence type="predicted"/>
<dbReference type="PANTHER" id="PTHR24421">
    <property type="entry name" value="NITRATE/NITRITE SENSOR PROTEIN NARX-RELATED"/>
    <property type="match status" value="1"/>
</dbReference>
<keyword evidence="7" id="KW-0472">Membrane</keyword>
<dbReference type="EC" id="2.7.13.3" evidence="2"/>
<evidence type="ECO:0000256" key="1">
    <source>
        <dbReference type="ARBA" id="ARBA00000085"/>
    </source>
</evidence>
<dbReference type="InterPro" id="IPR050482">
    <property type="entry name" value="Sensor_HK_TwoCompSys"/>
</dbReference>
<feature type="transmembrane region" description="Helical" evidence="7">
    <location>
        <begin position="87"/>
        <end position="104"/>
    </location>
</feature>
<evidence type="ECO:0000313" key="9">
    <source>
        <dbReference type="Proteomes" id="UP000253792"/>
    </source>
</evidence>
<keyword evidence="5" id="KW-0902">Two-component regulatory system</keyword>
<keyword evidence="3" id="KW-0808">Transferase</keyword>
<keyword evidence="4" id="KW-0418">Kinase</keyword>
<name>A0A369LGK4_9ACTN</name>
<dbReference type="GO" id="GO:0004673">
    <property type="term" value="F:protein histidine kinase activity"/>
    <property type="evidence" value="ECO:0007669"/>
    <property type="project" value="UniProtKB-EC"/>
</dbReference>
<evidence type="ECO:0000256" key="4">
    <source>
        <dbReference type="ARBA" id="ARBA00022777"/>
    </source>
</evidence>
<dbReference type="RefSeq" id="WP_114619826.1">
    <property type="nucleotide sequence ID" value="NZ_PPTP01000001.1"/>
</dbReference>
<evidence type="ECO:0000313" key="8">
    <source>
        <dbReference type="EMBL" id="RDB57265.1"/>
    </source>
</evidence>
<dbReference type="STRING" id="1034345.GCA_000236865_01484"/>
<comment type="caution">
    <text evidence="8">The sequence shown here is derived from an EMBL/GenBank/DDBJ whole genome shotgun (WGS) entry which is preliminary data.</text>
</comment>
<keyword evidence="7" id="KW-0812">Transmembrane</keyword>
<dbReference type="PANTHER" id="PTHR24421:SF10">
    <property type="entry name" value="NITRATE_NITRITE SENSOR PROTEIN NARQ"/>
    <property type="match status" value="1"/>
</dbReference>
<dbReference type="GO" id="GO:0000160">
    <property type="term" value="P:phosphorelay signal transduction system"/>
    <property type="evidence" value="ECO:0007669"/>
    <property type="project" value="UniProtKB-KW"/>
</dbReference>
<reference evidence="8 9" key="1">
    <citation type="journal article" date="2018" name="Elife">
        <title>Discovery and characterization of a prevalent human gut bacterial enzyme sufficient for the inactivation of a family of plant toxins.</title>
        <authorList>
            <person name="Koppel N."/>
            <person name="Bisanz J.E."/>
            <person name="Pandelia M.E."/>
            <person name="Turnbaugh P.J."/>
            <person name="Balskus E.P."/>
        </authorList>
    </citation>
    <scope>NUCLEOTIDE SEQUENCE [LARGE SCALE GENOMIC DNA]</scope>
    <source>
        <strain evidence="9">anaerobia AP69FAA</strain>
    </source>
</reference>
<keyword evidence="9" id="KW-1185">Reference proteome</keyword>
<evidence type="ECO:0000256" key="3">
    <source>
        <dbReference type="ARBA" id="ARBA00022679"/>
    </source>
</evidence>
<dbReference type="InterPro" id="IPR036890">
    <property type="entry name" value="HATPase_C_sf"/>
</dbReference>
<dbReference type="Gene3D" id="3.30.565.10">
    <property type="entry name" value="Histidine kinase-like ATPase, C-terminal domain"/>
    <property type="match status" value="1"/>
</dbReference>
<feature type="transmembrane region" description="Helical" evidence="7">
    <location>
        <begin position="12"/>
        <end position="35"/>
    </location>
</feature>
<dbReference type="AlphaFoldDB" id="A0A369LGK4"/>
<gene>
    <name evidence="8" type="ORF">C1880_00070</name>
</gene>
<comment type="catalytic activity">
    <reaction evidence="1">
        <text>ATP + protein L-histidine = ADP + protein N-phospho-L-histidine.</text>
        <dbReference type="EC" id="2.7.13.3"/>
    </reaction>
</comment>
<keyword evidence="7" id="KW-1133">Transmembrane helix</keyword>
<dbReference type="CDD" id="cd16917">
    <property type="entry name" value="HATPase_UhpB-NarQ-NarX-like"/>
    <property type="match status" value="1"/>
</dbReference>
<protein>
    <recommendedName>
        <fullName evidence="2">histidine kinase</fullName>
        <ecNumber evidence="2">2.7.13.3</ecNumber>
    </recommendedName>
</protein>
<evidence type="ECO:0000256" key="2">
    <source>
        <dbReference type="ARBA" id="ARBA00012438"/>
    </source>
</evidence>
<evidence type="ECO:0000256" key="7">
    <source>
        <dbReference type="SAM" id="Phobius"/>
    </source>
</evidence>
<feature type="coiled-coil region" evidence="6">
    <location>
        <begin position="271"/>
        <end position="305"/>
    </location>
</feature>
<keyword evidence="6" id="KW-0175">Coiled coil</keyword>
<accession>A0A369LGK4</accession>